<proteinExistence type="predicted"/>
<dbReference type="RefSeq" id="WP_181514485.1">
    <property type="nucleotide sequence ID" value="NZ_JABFUB010000014.1"/>
</dbReference>
<dbReference type="AlphaFoldDB" id="A0A7V9W0W4"/>
<evidence type="ECO:0000313" key="4">
    <source>
        <dbReference type="Proteomes" id="UP000814353"/>
    </source>
</evidence>
<dbReference type="Proteomes" id="UP000518091">
    <property type="component" value="Unassembled WGS sequence"/>
</dbReference>
<reference evidence="1 3" key="2">
    <citation type="submission" date="2020-07" db="EMBL/GenBank/DDBJ databases">
        <title>Identification of Halomonas strains.</title>
        <authorList>
            <person name="Xiao Z."/>
            <person name="Shen J."/>
        </authorList>
    </citation>
    <scope>NUCLEOTIDE SEQUENCE [LARGE SCALE GENOMIC DNA]</scope>
    <source>
        <strain evidence="1 3">DSM 17331</strain>
    </source>
</reference>
<accession>A0A7V9W0W4</accession>
<dbReference type="EMBL" id="JABFUB010000014">
    <property type="protein sequence ID" value="MCG6662936.1"/>
    <property type="molecule type" value="Genomic_DNA"/>
</dbReference>
<organism evidence="1 3">
    <name type="scientific">Billgrantia kenyensis</name>
    <dbReference type="NCBI Taxonomy" id="321266"/>
    <lineage>
        <taxon>Bacteria</taxon>
        <taxon>Pseudomonadati</taxon>
        <taxon>Pseudomonadota</taxon>
        <taxon>Gammaproteobacteria</taxon>
        <taxon>Oceanospirillales</taxon>
        <taxon>Halomonadaceae</taxon>
        <taxon>Billgrantia</taxon>
    </lineage>
</organism>
<gene>
    <name evidence="1" type="ORF">H1D44_08860</name>
    <name evidence="2" type="ORF">HOP48_15460</name>
</gene>
<protein>
    <submittedName>
        <fullName evidence="1">Uncharacterized protein</fullName>
    </submittedName>
</protein>
<comment type="caution">
    <text evidence="1">The sequence shown here is derived from an EMBL/GenBank/DDBJ whole genome shotgun (WGS) entry which is preliminary data.</text>
</comment>
<sequence>METALINRYEYPELDLILWDRAETFIAPDVAFRLYEERWRFVDQVRLTDEERELILELKKVYGHGHILTA</sequence>
<dbReference type="EMBL" id="JACEFT010000008">
    <property type="protein sequence ID" value="MBA2779009.1"/>
    <property type="molecule type" value="Genomic_DNA"/>
</dbReference>
<evidence type="ECO:0000313" key="3">
    <source>
        <dbReference type="Proteomes" id="UP000518091"/>
    </source>
</evidence>
<evidence type="ECO:0000313" key="2">
    <source>
        <dbReference type="EMBL" id="MCG6662936.1"/>
    </source>
</evidence>
<name>A0A7V9W0W4_9GAMM</name>
<evidence type="ECO:0000313" key="1">
    <source>
        <dbReference type="EMBL" id="MBA2779009.1"/>
    </source>
</evidence>
<reference evidence="2 4" key="1">
    <citation type="submission" date="2020-05" db="EMBL/GenBank/DDBJ databases">
        <title>Comparative genomic analysis of denitrifying bacteria from Halomonas genus.</title>
        <authorList>
            <person name="Wang L."/>
            <person name="Shao Z."/>
        </authorList>
    </citation>
    <scope>NUCLEOTIDE SEQUENCE [LARGE SCALE GENOMIC DNA]</scope>
    <source>
        <strain evidence="2 4">DSM 17331</strain>
    </source>
</reference>
<dbReference type="Proteomes" id="UP000814353">
    <property type="component" value="Unassembled WGS sequence"/>
</dbReference>
<keyword evidence="4" id="KW-1185">Reference proteome</keyword>